<name>D3VH43_XENNA</name>
<dbReference type="PANTHER" id="PTHR42880">
    <property type="entry name" value="HOMOCITRATE SYNTHASE"/>
    <property type="match status" value="1"/>
</dbReference>
<dbReference type="Gene3D" id="3.20.20.70">
    <property type="entry name" value="Aldolase class I"/>
    <property type="match status" value="1"/>
</dbReference>
<gene>
    <name evidence="8" type="ordered locus">XNC1_0240</name>
</gene>
<dbReference type="GO" id="GO:0004410">
    <property type="term" value="F:homocitrate synthase activity"/>
    <property type="evidence" value="ECO:0007669"/>
    <property type="project" value="UniProtKB-EC"/>
</dbReference>
<dbReference type="Proteomes" id="UP000008075">
    <property type="component" value="Chromosome"/>
</dbReference>
<keyword evidence="9" id="KW-1185">Reference proteome</keyword>
<dbReference type="RefSeq" id="WP_013183180.1">
    <property type="nucleotide sequence ID" value="NC_014228.1"/>
</dbReference>
<evidence type="ECO:0000256" key="6">
    <source>
        <dbReference type="ARBA" id="ARBA00048019"/>
    </source>
</evidence>
<keyword evidence="5 8" id="KW-0808">Transferase</keyword>
<dbReference type="SUPFAM" id="SSF51569">
    <property type="entry name" value="Aldolase"/>
    <property type="match status" value="1"/>
</dbReference>
<dbReference type="GeneID" id="24904762"/>
<evidence type="ECO:0000256" key="3">
    <source>
        <dbReference type="ARBA" id="ARBA00012974"/>
    </source>
</evidence>
<reference evidence="8 9" key="1">
    <citation type="journal article" date="2011" name="PLoS ONE">
        <title>The entomopathogenic bacterial endosymbionts xenorhabdus and photorhabdus: convergent lifestyles from divergent genomes.</title>
        <authorList>
            <person name="Chaston J.M."/>
            <person name="Suen G."/>
            <person name="Tucker S.L."/>
            <person name="Andersen A.W."/>
            <person name="Bhasin A."/>
            <person name="Bode E."/>
            <person name="Bode H.B."/>
            <person name="Brachmann A.O."/>
            <person name="Cowles C.E."/>
            <person name="Cowles K.N."/>
            <person name="Darby C."/>
            <person name="de Leon L."/>
            <person name="Drace K."/>
            <person name="Du Z."/>
            <person name="Givaudan A."/>
            <person name="Herbert Tran E.E."/>
            <person name="Jewell K.A."/>
            <person name="Knack J.J."/>
            <person name="Krasomil-Osterfeld K.C."/>
            <person name="Kukor R."/>
            <person name="Lanois A."/>
            <person name="Latreille P."/>
            <person name="Leimgruber N.K."/>
            <person name="Lipke C.M."/>
            <person name="Liu R."/>
            <person name="Lu X."/>
            <person name="Martens E.C."/>
            <person name="Marri P.R."/>
            <person name="Medigue C."/>
            <person name="Menard M.L."/>
            <person name="Miller N.M."/>
            <person name="Morales-Soto N."/>
            <person name="Norton S."/>
            <person name="Ogier J.C."/>
            <person name="Orchard S.S."/>
            <person name="Park D."/>
            <person name="Park Y."/>
            <person name="Qurollo B.A."/>
            <person name="Sugar D.R."/>
            <person name="Richards G.R."/>
            <person name="Rouy Z."/>
            <person name="Slominski B."/>
            <person name="Slominski K."/>
            <person name="Snyder H."/>
            <person name="Tjaden B.C."/>
            <person name="van der Hoeven R."/>
            <person name="Welch R.D."/>
            <person name="Wheeler C."/>
            <person name="Xiang B."/>
            <person name="Barbazuk B."/>
            <person name="Gaudriault S."/>
            <person name="Goodner B."/>
            <person name="Slater S.C."/>
            <person name="Forst S."/>
            <person name="Goldman B.S."/>
            <person name="Goodrich-Blair H."/>
        </authorList>
    </citation>
    <scope>NUCLEOTIDE SEQUENCE [LARGE SCALE GENOMIC DNA]</scope>
    <source>
        <strain evidence="9">ATCC 19061 / DSM 3370 / CCUG 14189 / LMG 1036 / NCIMB 9965 / AN6</strain>
    </source>
</reference>
<dbReference type="STRING" id="406817.XNC1_0240"/>
<dbReference type="AlphaFoldDB" id="D3VH43"/>
<comment type="similarity">
    <text evidence="2">Belongs to the alpha-IPM synthase/homocitrate synthase family.</text>
</comment>
<dbReference type="HOGENOM" id="CLU_049173_1_1_6"/>
<keyword evidence="8" id="KW-0012">Acyltransferase</keyword>
<dbReference type="PANTHER" id="PTHR42880:SF1">
    <property type="entry name" value="ISOPROPYLMALATE_HOMOCITRATE_CITRAMALATE SYNTHASE FAMILY PROTEIN"/>
    <property type="match status" value="1"/>
</dbReference>
<dbReference type="Pfam" id="PF00682">
    <property type="entry name" value="HMGL-like"/>
    <property type="match status" value="1"/>
</dbReference>
<organism evidence="8 9">
    <name type="scientific">Xenorhabdus nematophila (strain ATCC 19061 / DSM 3370 / CCUG 14189 / LMG 1036 / NCIMB 9965 / AN6)</name>
    <dbReference type="NCBI Taxonomy" id="406817"/>
    <lineage>
        <taxon>Bacteria</taxon>
        <taxon>Pseudomonadati</taxon>
        <taxon>Pseudomonadota</taxon>
        <taxon>Gammaproteobacteria</taxon>
        <taxon>Enterobacterales</taxon>
        <taxon>Morganellaceae</taxon>
        <taxon>Xenorhabdus</taxon>
    </lineage>
</organism>
<dbReference type="PROSITE" id="PS50991">
    <property type="entry name" value="PYR_CT"/>
    <property type="match status" value="1"/>
</dbReference>
<sequence>MLADTKGHVFTLLDCTLRDGGFQTQWYFSDEMVRDYFDICHITQVDIVELGYLNLELNWNTTDTGHYKALPESLNPQQQKLTEKAGDIKIAVMIDAWRITELDAQVACDIILAAIHRAPFNINILRIAALLNQFPACITLAKKLHQHGISVMLNIMQAAELTVAELRSNLQLLDNVPIAALYFADSFGRMKPKQVFQLYHQISESINIPLGFHAHDNFGLAIANTDAAIRGGATFIDGTFGGIGRGAGNAPTETLCLLRSMNGEIAQCEDFLSKHIEQLKSELQWGYSSTYRYQAKYNIHPTYAQKLFETEKLTGDDRIEILRKIALHDNPKKFDINILNLYM</sequence>
<comment type="catalytic activity">
    <reaction evidence="6">
        <text>acetyl-CoA + 2-oxoglutarate + H2O = (2R)-homocitrate + CoA + H(+)</text>
        <dbReference type="Rhea" id="RHEA:12929"/>
        <dbReference type="ChEBI" id="CHEBI:15377"/>
        <dbReference type="ChEBI" id="CHEBI:15378"/>
        <dbReference type="ChEBI" id="CHEBI:16810"/>
        <dbReference type="ChEBI" id="CHEBI:57287"/>
        <dbReference type="ChEBI" id="CHEBI:57288"/>
        <dbReference type="ChEBI" id="CHEBI:58884"/>
        <dbReference type="EC" id="2.3.3.14"/>
    </reaction>
</comment>
<dbReference type="EMBL" id="FN667742">
    <property type="protein sequence ID" value="CBJ88328.1"/>
    <property type="molecule type" value="Genomic_DNA"/>
</dbReference>
<dbReference type="eggNOG" id="COG0119">
    <property type="taxonomic scope" value="Bacteria"/>
</dbReference>
<dbReference type="EC" id="2.3.3.14" evidence="3"/>
<dbReference type="KEGG" id="xne:XNC1_0240"/>
<accession>D3VH43</accession>
<protein>
    <recommendedName>
        <fullName evidence="4">Homocitrate synthase</fullName>
        <ecNumber evidence="3">2.3.3.14</ecNumber>
    </recommendedName>
</protein>
<feature type="domain" description="Pyruvate carboxyltransferase" evidence="7">
    <location>
        <begin position="10"/>
        <end position="275"/>
    </location>
</feature>
<dbReference type="InterPro" id="IPR000891">
    <property type="entry name" value="PYR_CT"/>
</dbReference>
<evidence type="ECO:0000313" key="8">
    <source>
        <dbReference type="EMBL" id="CBJ88328.1"/>
    </source>
</evidence>
<evidence type="ECO:0000256" key="1">
    <source>
        <dbReference type="ARBA" id="ARBA00003050"/>
    </source>
</evidence>
<evidence type="ECO:0000313" key="9">
    <source>
        <dbReference type="Proteomes" id="UP000008075"/>
    </source>
</evidence>
<evidence type="ECO:0000256" key="5">
    <source>
        <dbReference type="ARBA" id="ARBA00022679"/>
    </source>
</evidence>
<evidence type="ECO:0000259" key="7">
    <source>
        <dbReference type="PROSITE" id="PS50991"/>
    </source>
</evidence>
<proteinExistence type="inferred from homology"/>
<dbReference type="InterPro" id="IPR013785">
    <property type="entry name" value="Aldolase_TIM"/>
</dbReference>
<evidence type="ECO:0000256" key="4">
    <source>
        <dbReference type="ARBA" id="ARBA00020735"/>
    </source>
</evidence>
<evidence type="ECO:0000256" key="2">
    <source>
        <dbReference type="ARBA" id="ARBA00006154"/>
    </source>
</evidence>
<comment type="function">
    <text evidence="1">This protein is a Fe-Mo-cofactor biosynthetic component.</text>
</comment>